<gene>
    <name evidence="1" type="ORF">X798_01946</name>
</gene>
<reference evidence="1 2" key="1">
    <citation type="submission" date="2015-12" db="EMBL/GenBank/DDBJ databases">
        <title>Draft genome of the nematode, Onchocerca flexuosa.</title>
        <authorList>
            <person name="Mitreva M."/>
        </authorList>
    </citation>
    <scope>NUCLEOTIDE SEQUENCE [LARGE SCALE GENOMIC DNA]</scope>
    <source>
        <strain evidence="1">Red Deer</strain>
    </source>
</reference>
<keyword evidence="2" id="KW-1185">Reference proteome</keyword>
<dbReference type="AlphaFoldDB" id="A0A238C253"/>
<accession>A0A238C253</accession>
<evidence type="ECO:0000313" key="1">
    <source>
        <dbReference type="EMBL" id="OZC11120.1"/>
    </source>
</evidence>
<proteinExistence type="predicted"/>
<evidence type="ECO:0000313" key="2">
    <source>
        <dbReference type="Proteomes" id="UP000242913"/>
    </source>
</evidence>
<dbReference type="EMBL" id="KZ269982">
    <property type="protein sequence ID" value="OZC11120.1"/>
    <property type="molecule type" value="Genomic_DNA"/>
</dbReference>
<dbReference type="Proteomes" id="UP000242913">
    <property type="component" value="Unassembled WGS sequence"/>
</dbReference>
<protein>
    <submittedName>
        <fullName evidence="1">Uncharacterized protein</fullName>
    </submittedName>
</protein>
<name>A0A238C253_9BILA</name>
<sequence>MELVRAQSAVVLRPSYTTTIYRTRSVPDLSLYSRYTPKWPYRYYKDWDLQLQYDDYWYDRYYYYSPLYRSTFYPRRYYYDGYALNPYSNWNYPYSYWNRYRGYLNSYPSYYSRYYYYYDDYPRFRYTYFNPYRYSYYSPFNRYSLSSSYWDRFRVSNIEYIKFINTDNRNKWSPLLQRDLISAKKKQENY</sequence>
<organism evidence="1 2">
    <name type="scientific">Onchocerca flexuosa</name>
    <dbReference type="NCBI Taxonomy" id="387005"/>
    <lineage>
        <taxon>Eukaryota</taxon>
        <taxon>Metazoa</taxon>
        <taxon>Ecdysozoa</taxon>
        <taxon>Nematoda</taxon>
        <taxon>Chromadorea</taxon>
        <taxon>Rhabditida</taxon>
        <taxon>Spirurina</taxon>
        <taxon>Spiruromorpha</taxon>
        <taxon>Filarioidea</taxon>
        <taxon>Onchocercidae</taxon>
        <taxon>Onchocerca</taxon>
    </lineage>
</organism>
<dbReference type="OrthoDB" id="5871457at2759"/>